<protein>
    <submittedName>
        <fullName evidence="2">TatD DNase family protein</fullName>
    </submittedName>
</protein>
<dbReference type="STRING" id="1513793.SAMN06296036_10561"/>
<dbReference type="SUPFAM" id="SSF51556">
    <property type="entry name" value="Metallo-dependent hydrolases"/>
    <property type="match status" value="1"/>
</dbReference>
<dbReference type="InterPro" id="IPR032466">
    <property type="entry name" value="Metal_Hydrolase"/>
</dbReference>
<accession>A0A1Y6BIG0</accession>
<evidence type="ECO:0000313" key="2">
    <source>
        <dbReference type="EMBL" id="SMF11190.1"/>
    </source>
</evidence>
<dbReference type="EMBL" id="FWZT01000005">
    <property type="protein sequence ID" value="SMF11190.1"/>
    <property type="molecule type" value="Genomic_DNA"/>
</dbReference>
<feature type="binding site" evidence="1">
    <location>
        <position position="204"/>
    </location>
    <ligand>
        <name>a divalent metal cation</name>
        <dbReference type="ChEBI" id="CHEBI:60240"/>
        <label>1</label>
    </ligand>
</feature>
<feature type="binding site" evidence="1">
    <location>
        <position position="157"/>
    </location>
    <ligand>
        <name>a divalent metal cation</name>
        <dbReference type="ChEBI" id="CHEBI:60240"/>
        <label>2</label>
    </ligand>
</feature>
<dbReference type="GO" id="GO:0016788">
    <property type="term" value="F:hydrolase activity, acting on ester bonds"/>
    <property type="evidence" value="ECO:0007669"/>
    <property type="project" value="InterPro"/>
</dbReference>
<dbReference type="PANTHER" id="PTHR46124:SF3">
    <property type="entry name" value="HYDROLASE"/>
    <property type="match status" value="1"/>
</dbReference>
<dbReference type="Gene3D" id="3.20.20.140">
    <property type="entry name" value="Metal-dependent hydrolases"/>
    <property type="match status" value="1"/>
</dbReference>
<feature type="binding site" evidence="1">
    <location>
        <position position="94"/>
    </location>
    <ligand>
        <name>a divalent metal cation</name>
        <dbReference type="ChEBI" id="CHEBI:60240"/>
        <label>1</label>
    </ligand>
</feature>
<keyword evidence="3" id="KW-1185">Reference proteome</keyword>
<dbReference type="Pfam" id="PF01026">
    <property type="entry name" value="TatD_DNase"/>
    <property type="match status" value="1"/>
</dbReference>
<evidence type="ECO:0000313" key="3">
    <source>
        <dbReference type="Proteomes" id="UP000192907"/>
    </source>
</evidence>
<feature type="binding site" evidence="1">
    <location>
        <position position="132"/>
    </location>
    <ligand>
        <name>a divalent metal cation</name>
        <dbReference type="ChEBI" id="CHEBI:60240"/>
        <label>2</label>
    </ligand>
</feature>
<dbReference type="OrthoDB" id="9810005at2"/>
<dbReference type="CDD" id="cd01310">
    <property type="entry name" value="TatD_DNAse"/>
    <property type="match status" value="1"/>
</dbReference>
<dbReference type="PIRSF" id="PIRSF005902">
    <property type="entry name" value="DNase_TatD"/>
    <property type="match status" value="1"/>
</dbReference>
<keyword evidence="1" id="KW-0479">Metal-binding</keyword>
<dbReference type="PANTHER" id="PTHR46124">
    <property type="entry name" value="D-AMINOACYL-TRNA DEACYLASE"/>
    <property type="match status" value="1"/>
</dbReference>
<dbReference type="GO" id="GO:0046872">
    <property type="term" value="F:metal ion binding"/>
    <property type="evidence" value="ECO:0007669"/>
    <property type="project" value="UniProtKB-KW"/>
</dbReference>
<dbReference type="RefSeq" id="WP_132317563.1">
    <property type="nucleotide sequence ID" value="NZ_FWZT01000005.1"/>
</dbReference>
<sequence>MFADSLCHLTAPEIDQPSVIVDQSLKRQITMINLSGTHPEDWQAQRRLAQASPQMRFNLNFGIHPWWVSDDKALMNNYIDRLEQEIHLCHGIGEIGLDYARVKTESERTLQQELFAKQLAIACTASKPVIIHCVRAHHHSPQILRNHSKWGLRGAIHGFNGNHKILDEYLDLDLYISLGPHSIKSFSKGWLPHIPANRLLIESDAPQPRPEGLSTPDGIFEIAEKMTRYRQETADQLLTLSRKNLYDVYNLSE</sequence>
<evidence type="ECO:0000256" key="1">
    <source>
        <dbReference type="PIRSR" id="PIRSR005902-1"/>
    </source>
</evidence>
<dbReference type="AlphaFoldDB" id="A0A1Y6BIG0"/>
<feature type="binding site" evidence="1">
    <location>
        <position position="8"/>
    </location>
    <ligand>
        <name>a divalent metal cation</name>
        <dbReference type="ChEBI" id="CHEBI:60240"/>
        <label>1</label>
    </ligand>
</feature>
<reference evidence="3" key="1">
    <citation type="submission" date="2017-04" db="EMBL/GenBank/DDBJ databases">
        <authorList>
            <person name="Varghese N."/>
            <person name="Submissions S."/>
        </authorList>
    </citation>
    <scope>NUCLEOTIDE SEQUENCE [LARGE SCALE GENOMIC DNA]</scope>
    <source>
        <strain evidence="3">RKEM611</strain>
    </source>
</reference>
<proteinExistence type="predicted"/>
<dbReference type="GO" id="GO:0005829">
    <property type="term" value="C:cytosol"/>
    <property type="evidence" value="ECO:0007669"/>
    <property type="project" value="TreeGrafter"/>
</dbReference>
<dbReference type="InterPro" id="IPR001130">
    <property type="entry name" value="TatD-like"/>
</dbReference>
<dbReference type="Proteomes" id="UP000192907">
    <property type="component" value="Unassembled WGS sequence"/>
</dbReference>
<name>A0A1Y6BIG0_9BACT</name>
<organism evidence="2 3">
    <name type="scientific">Pseudobacteriovorax antillogorgiicola</name>
    <dbReference type="NCBI Taxonomy" id="1513793"/>
    <lineage>
        <taxon>Bacteria</taxon>
        <taxon>Pseudomonadati</taxon>
        <taxon>Bdellovibrionota</taxon>
        <taxon>Oligoflexia</taxon>
        <taxon>Oligoflexales</taxon>
        <taxon>Pseudobacteriovoracaceae</taxon>
        <taxon>Pseudobacteriovorax</taxon>
    </lineage>
</organism>
<gene>
    <name evidence="2" type="ORF">SAMN06296036_10561</name>
</gene>